<reference evidence="2" key="1">
    <citation type="journal article" date="2019" name="Int. J. Syst. Evol. Microbiol.">
        <title>The Global Catalogue of Microorganisms (GCM) 10K type strain sequencing project: providing services to taxonomists for standard genome sequencing and annotation.</title>
        <authorList>
            <consortium name="The Broad Institute Genomics Platform"/>
            <consortium name="The Broad Institute Genome Sequencing Center for Infectious Disease"/>
            <person name="Wu L."/>
            <person name="Ma J."/>
        </authorList>
    </citation>
    <scope>NUCLEOTIDE SEQUENCE [LARGE SCALE GENOMIC DNA]</scope>
    <source>
        <strain evidence="2">KCTC 52094</strain>
    </source>
</reference>
<keyword evidence="2" id="KW-1185">Reference proteome</keyword>
<dbReference type="RefSeq" id="WP_379594482.1">
    <property type="nucleotide sequence ID" value="NZ_JBHRTN010000004.1"/>
</dbReference>
<organism evidence="1 2">
    <name type="scientific">Teichococcus globiformis</name>
    <dbReference type="NCBI Taxonomy" id="2307229"/>
    <lineage>
        <taxon>Bacteria</taxon>
        <taxon>Pseudomonadati</taxon>
        <taxon>Pseudomonadota</taxon>
        <taxon>Alphaproteobacteria</taxon>
        <taxon>Acetobacterales</taxon>
        <taxon>Roseomonadaceae</taxon>
        <taxon>Roseomonas</taxon>
    </lineage>
</organism>
<dbReference type="EMBL" id="JBHRTN010000004">
    <property type="protein sequence ID" value="MFC3124175.1"/>
    <property type="molecule type" value="Genomic_DNA"/>
</dbReference>
<name>A0ABV7FYD1_9PROT</name>
<accession>A0ABV7FYD1</accession>
<evidence type="ECO:0000313" key="1">
    <source>
        <dbReference type="EMBL" id="MFC3124175.1"/>
    </source>
</evidence>
<dbReference type="Proteomes" id="UP001595593">
    <property type="component" value="Unassembled WGS sequence"/>
</dbReference>
<sequence length="502" mass="55874">MDWYLRTYPDVAQAGIDPLDHYVTHGAAEGRDPGPLFNTRWYLETYPDVAGAGVNPLEHYMTYGAAEGRDPGPLFSTRWYLEAYPDVAKAGLNPLQHYMDHGAAEGRRPLPPPKPSFAALFDVDWYLRTYPDVAQAGIDPLEHYVTHGAAEGRDPGPLFSTRWYLETYPDVAGAGINPLEHYLLHGAAEGRDPGPLFSTLGYLNANADVAAARLNPLEHYMSYGAAEGRRLVSAATMLQDRLRRPGSEALSAARELIEAFASSEFDLARLSAVALEDLPVMVDLPAALTVGWRRLYLSLNHVPRALVVVRSIDDRHLHRHLACISRHAVHSKSDLLIVAADEVSASTGTSLPRGVEWRSLAEFTADLDRDQRIQIVKALIHHLRPQSVLVLDSEIGWEVLARYGSRMRRYAGLFGAFTRQSGADGPLSQDYELRYLRRCVPYLAGVYGEDQDWLAQVCRRYGLPEVLHRKFRLLPSGTSDEEWIAALSQDPGFLSRKRAVVA</sequence>
<gene>
    <name evidence="1" type="ORF">ACFOD4_03810</name>
</gene>
<comment type="caution">
    <text evidence="1">The sequence shown here is derived from an EMBL/GenBank/DDBJ whole genome shotgun (WGS) entry which is preliminary data.</text>
</comment>
<protein>
    <submittedName>
        <fullName evidence="1">Uncharacterized protein</fullName>
    </submittedName>
</protein>
<proteinExistence type="predicted"/>
<evidence type="ECO:0000313" key="2">
    <source>
        <dbReference type="Proteomes" id="UP001595593"/>
    </source>
</evidence>